<dbReference type="InterPro" id="IPR050834">
    <property type="entry name" value="Glycosyltransf_2"/>
</dbReference>
<feature type="compositionally biased region" description="Polar residues" evidence="1">
    <location>
        <begin position="1"/>
        <end position="20"/>
    </location>
</feature>
<evidence type="ECO:0000313" key="3">
    <source>
        <dbReference type="EMBL" id="TLU74430.1"/>
    </source>
</evidence>
<dbReference type="Gene3D" id="3.90.550.10">
    <property type="entry name" value="Spore Coat Polysaccharide Biosynthesis Protein SpsA, Chain A"/>
    <property type="match status" value="1"/>
</dbReference>
<dbReference type="InterPro" id="IPR029044">
    <property type="entry name" value="Nucleotide-diphossugar_trans"/>
</dbReference>
<keyword evidence="4" id="KW-1185">Reference proteome</keyword>
<dbReference type="InterPro" id="IPR001173">
    <property type="entry name" value="Glyco_trans_2-like"/>
</dbReference>
<organism evidence="3 4">
    <name type="scientific">Lichenicoccus roseus</name>
    <dbReference type="NCBI Taxonomy" id="2683649"/>
    <lineage>
        <taxon>Bacteria</taxon>
        <taxon>Pseudomonadati</taxon>
        <taxon>Pseudomonadota</taxon>
        <taxon>Alphaproteobacteria</taxon>
        <taxon>Acetobacterales</taxon>
        <taxon>Acetobacteraceae</taxon>
        <taxon>Lichenicoccus</taxon>
    </lineage>
</organism>
<dbReference type="SUPFAM" id="SSF53448">
    <property type="entry name" value="Nucleotide-diphospho-sugar transferases"/>
    <property type="match status" value="1"/>
</dbReference>
<dbReference type="PANTHER" id="PTHR43685">
    <property type="entry name" value="GLYCOSYLTRANSFERASE"/>
    <property type="match status" value="1"/>
</dbReference>
<keyword evidence="3" id="KW-0808">Transferase</keyword>
<dbReference type="GO" id="GO:0016740">
    <property type="term" value="F:transferase activity"/>
    <property type="evidence" value="ECO:0007669"/>
    <property type="project" value="UniProtKB-KW"/>
</dbReference>
<evidence type="ECO:0000259" key="2">
    <source>
        <dbReference type="Pfam" id="PF00535"/>
    </source>
</evidence>
<comment type="caution">
    <text evidence="3">The sequence shown here is derived from an EMBL/GenBank/DDBJ whole genome shotgun (WGS) entry which is preliminary data.</text>
</comment>
<dbReference type="Pfam" id="PF00535">
    <property type="entry name" value="Glycos_transf_2"/>
    <property type="match status" value="1"/>
</dbReference>
<reference evidence="3 4" key="1">
    <citation type="submission" date="2019-05" db="EMBL/GenBank/DDBJ databases">
        <authorList>
            <person name="Pankratov T."/>
            <person name="Grouzdev D."/>
        </authorList>
    </citation>
    <scope>NUCLEOTIDE SEQUENCE [LARGE SCALE GENOMIC DNA]</scope>
    <source>
        <strain evidence="3 4">KEBCLARHB70R</strain>
    </source>
</reference>
<dbReference type="OrthoDB" id="6116224at2"/>
<dbReference type="AlphaFoldDB" id="A0A5R9J9Z8"/>
<proteinExistence type="predicted"/>
<sequence>MDSEAILSSMNPQRDAGTQPSSFALDALGAAAVKAPARPSVSVVVCSHDRLGYVTACMDSLSRQTVGPDGFEIILVDSGSPPAVAAEMRRLAEQAGNAKLVRVDASGVSRARNEGARAASGDYVAYIDDDAAAAHDWIEQIQRVAAEHQGQPAVIGGKVLPEWEAPLPKWWPSTLRGVLSIIEYEGAGEYRSGEVPDTLEPYGVNMILRRDAMFEVGGFEEALGRLGLVLQSDEEVQLAWRLQDAGYSARYDSRIEVRHSIQARRFNPEWLLARLYWQGASTVRTRRLLGRPELVRREFLRRLVVEAITLPVTWLVPSTSTRLMALRWRHAYASGFTREATACGAGKRKTIFGRAEHRPC</sequence>
<dbReference type="EMBL" id="VCDI01000001">
    <property type="protein sequence ID" value="TLU74430.1"/>
    <property type="molecule type" value="Genomic_DNA"/>
</dbReference>
<feature type="region of interest" description="Disordered" evidence="1">
    <location>
        <begin position="1"/>
        <end position="21"/>
    </location>
</feature>
<dbReference type="RefSeq" id="WP_138324680.1">
    <property type="nucleotide sequence ID" value="NZ_VCDI01000001.1"/>
</dbReference>
<dbReference type="PANTHER" id="PTHR43685:SF3">
    <property type="entry name" value="SLR2126 PROTEIN"/>
    <property type="match status" value="1"/>
</dbReference>
<dbReference type="Proteomes" id="UP000305654">
    <property type="component" value="Unassembled WGS sequence"/>
</dbReference>
<accession>A0A5R9J9Z8</accession>
<evidence type="ECO:0000313" key="4">
    <source>
        <dbReference type="Proteomes" id="UP000305654"/>
    </source>
</evidence>
<name>A0A5R9J9Z8_9PROT</name>
<feature type="domain" description="Glycosyltransferase 2-like" evidence="2">
    <location>
        <begin position="42"/>
        <end position="149"/>
    </location>
</feature>
<protein>
    <submittedName>
        <fullName evidence="3">Glycosyltransferase</fullName>
    </submittedName>
</protein>
<gene>
    <name evidence="3" type="ORF">FE263_04400</name>
</gene>
<evidence type="ECO:0000256" key="1">
    <source>
        <dbReference type="SAM" id="MobiDB-lite"/>
    </source>
</evidence>